<reference evidence="1 2" key="2">
    <citation type="journal article" date="2017" name="Front. Plant Sci.">
        <title>Gene Classification and Mining of Molecular Markers Useful in Red Clover (Trifolium pratense) Breeding.</title>
        <authorList>
            <person name="Istvanek J."/>
            <person name="Dluhosova J."/>
            <person name="Dluhos P."/>
            <person name="Patkova L."/>
            <person name="Nedelnik J."/>
            <person name="Repkova J."/>
        </authorList>
    </citation>
    <scope>NUCLEOTIDE SEQUENCE [LARGE SCALE GENOMIC DNA]</scope>
    <source>
        <strain evidence="2">cv. Tatra</strain>
        <tissue evidence="1">Young leaves</tissue>
    </source>
</reference>
<organism evidence="1 2">
    <name type="scientific">Trifolium pratense</name>
    <name type="common">Red clover</name>
    <dbReference type="NCBI Taxonomy" id="57577"/>
    <lineage>
        <taxon>Eukaryota</taxon>
        <taxon>Viridiplantae</taxon>
        <taxon>Streptophyta</taxon>
        <taxon>Embryophyta</taxon>
        <taxon>Tracheophyta</taxon>
        <taxon>Spermatophyta</taxon>
        <taxon>Magnoliopsida</taxon>
        <taxon>eudicotyledons</taxon>
        <taxon>Gunneridae</taxon>
        <taxon>Pentapetalae</taxon>
        <taxon>rosids</taxon>
        <taxon>fabids</taxon>
        <taxon>Fabales</taxon>
        <taxon>Fabaceae</taxon>
        <taxon>Papilionoideae</taxon>
        <taxon>50 kb inversion clade</taxon>
        <taxon>NPAAA clade</taxon>
        <taxon>Hologalegina</taxon>
        <taxon>IRL clade</taxon>
        <taxon>Trifolieae</taxon>
        <taxon>Trifolium</taxon>
    </lineage>
</organism>
<gene>
    <name evidence="1" type="ORF">L195_g050762</name>
</gene>
<evidence type="ECO:0000313" key="1">
    <source>
        <dbReference type="EMBL" id="PNX58146.1"/>
    </source>
</evidence>
<name>A0A2K3JVV5_TRIPR</name>
<dbReference type="AlphaFoldDB" id="A0A2K3JVV5"/>
<accession>A0A2K3JVV5</accession>
<reference evidence="1 2" key="1">
    <citation type="journal article" date="2014" name="Am. J. Bot.">
        <title>Genome assembly and annotation for red clover (Trifolium pratense; Fabaceae).</title>
        <authorList>
            <person name="Istvanek J."/>
            <person name="Jaros M."/>
            <person name="Krenek A."/>
            <person name="Repkova J."/>
        </authorList>
    </citation>
    <scope>NUCLEOTIDE SEQUENCE [LARGE SCALE GENOMIC DNA]</scope>
    <source>
        <strain evidence="2">cv. Tatra</strain>
        <tissue evidence="1">Young leaves</tissue>
    </source>
</reference>
<sequence length="73" mass="8158">MISERCPKDEDDYASDDDSNFVFATYQEDHEIGDSNQDDQPITIEGGSIKIGEVDGFISVSYSKSVSKHVTFF</sequence>
<dbReference type="Proteomes" id="UP000236291">
    <property type="component" value="Unassembled WGS sequence"/>
</dbReference>
<protein>
    <submittedName>
        <fullName evidence="1">Uncharacterized protein</fullName>
    </submittedName>
</protein>
<evidence type="ECO:0000313" key="2">
    <source>
        <dbReference type="Proteomes" id="UP000236291"/>
    </source>
</evidence>
<proteinExistence type="predicted"/>
<dbReference type="EMBL" id="ASHM01077936">
    <property type="protein sequence ID" value="PNX58146.1"/>
    <property type="molecule type" value="Genomic_DNA"/>
</dbReference>
<comment type="caution">
    <text evidence="1">The sequence shown here is derived from an EMBL/GenBank/DDBJ whole genome shotgun (WGS) entry which is preliminary data.</text>
</comment>